<feature type="domain" description="Manganese/iron superoxide dismutase C-terminal" evidence="2">
    <location>
        <begin position="237"/>
        <end position="282"/>
    </location>
</feature>
<reference evidence="3" key="1">
    <citation type="submission" date="2018-12" db="EMBL/GenBank/DDBJ databases">
        <authorList>
            <person name="Syme R.A."/>
            <person name="Farfan-Caceres L."/>
            <person name="Lichtenzveig J."/>
        </authorList>
    </citation>
    <scope>NUCLEOTIDE SEQUENCE</scope>
    <source>
        <strain evidence="3">Al4</strain>
    </source>
</reference>
<evidence type="ECO:0000313" key="4">
    <source>
        <dbReference type="Proteomes" id="UP000651452"/>
    </source>
</evidence>
<dbReference type="InterPro" id="IPR019832">
    <property type="entry name" value="Mn/Fe_SOD_C"/>
</dbReference>
<dbReference type="EMBL" id="RZGK01000018">
    <property type="protein sequence ID" value="KAF9692504.1"/>
    <property type="molecule type" value="Genomic_DNA"/>
</dbReference>
<dbReference type="SUPFAM" id="SSF54719">
    <property type="entry name" value="Fe,Mn superoxide dismutase (SOD), C-terminal domain"/>
    <property type="match status" value="1"/>
</dbReference>
<organism evidence="3 4">
    <name type="scientific">Ascochyta lentis</name>
    <dbReference type="NCBI Taxonomy" id="205686"/>
    <lineage>
        <taxon>Eukaryota</taxon>
        <taxon>Fungi</taxon>
        <taxon>Dikarya</taxon>
        <taxon>Ascomycota</taxon>
        <taxon>Pezizomycotina</taxon>
        <taxon>Dothideomycetes</taxon>
        <taxon>Pleosporomycetidae</taxon>
        <taxon>Pleosporales</taxon>
        <taxon>Pleosporineae</taxon>
        <taxon>Didymellaceae</taxon>
        <taxon>Ascochyta</taxon>
    </lineage>
</organism>
<dbReference type="OrthoDB" id="275227at2759"/>
<accession>A0A8H7IWQ7</accession>
<protein>
    <recommendedName>
        <fullName evidence="2">Manganese/iron superoxide dismutase C-terminal domain-containing protein</fullName>
    </recommendedName>
</protein>
<sequence length="298" mass="32857">MTVLRCIARRPAATALQAAASAASKTRAAPSFARSLYTVPTLANHDQLEANGIPGLFSKQGFRTAYTKYQQHIIDELNASTAGTPYEGQETKSLTIEFARDPTKAYAFNLASMAFNNHFFFRGINTNPDVHSTPPSDLAIQIKRDFSSMDTLRDTFLATADAMFGPGFVWLVQTKDVEAGHLRILPTYIAGSPLSGAHYRRQSHDLNTHNADSYAAVNKVGTFGAAAQQDMRPKKPLGGVDIVPLLCVNTWEHAWLADYGVKGKADYLRAWWDKIDWDMVRQGATIAPNTNKPNNFVF</sequence>
<name>A0A8H7IWQ7_9PLEO</name>
<dbReference type="InterPro" id="IPR036324">
    <property type="entry name" value="Mn/Fe_SOD_N_sf"/>
</dbReference>
<keyword evidence="4" id="KW-1185">Reference proteome</keyword>
<dbReference type="Proteomes" id="UP000651452">
    <property type="component" value="Unassembled WGS sequence"/>
</dbReference>
<dbReference type="GO" id="GO:0046872">
    <property type="term" value="F:metal ion binding"/>
    <property type="evidence" value="ECO:0007669"/>
    <property type="project" value="InterPro"/>
</dbReference>
<comment type="function">
    <text evidence="1">Component of the mitochondrial ribosome (mitoribosome), a dedicated translation machinery responsible for the synthesis of mitochondrial genome-encoded proteins, including at least some of the essential transmembrane subunits of the mitochondrial respiratory chain. The mitoribosomes are attached to the mitochondrial inner membrane and translation products are cotranslationally integrated into the membrane.</text>
</comment>
<dbReference type="AlphaFoldDB" id="A0A8H7IWQ7"/>
<reference evidence="3" key="2">
    <citation type="submission" date="2020-09" db="EMBL/GenBank/DDBJ databases">
        <title>Reference genome assembly for Australian Ascochyta lentis isolate Al4.</title>
        <authorList>
            <person name="Lee R.C."/>
            <person name="Farfan-Caceres L.M."/>
            <person name="Debler J.W."/>
            <person name="Williams A.H."/>
            <person name="Henares B.M."/>
        </authorList>
    </citation>
    <scope>NUCLEOTIDE SEQUENCE</scope>
    <source>
        <strain evidence="3">Al4</strain>
    </source>
</reference>
<dbReference type="GO" id="GO:0005737">
    <property type="term" value="C:cytoplasm"/>
    <property type="evidence" value="ECO:0007669"/>
    <property type="project" value="TreeGrafter"/>
</dbReference>
<evidence type="ECO:0000313" key="3">
    <source>
        <dbReference type="EMBL" id="KAF9692504.1"/>
    </source>
</evidence>
<evidence type="ECO:0000259" key="2">
    <source>
        <dbReference type="Pfam" id="PF02777"/>
    </source>
</evidence>
<dbReference type="SUPFAM" id="SSF46609">
    <property type="entry name" value="Fe,Mn superoxide dismutase (SOD), N-terminal domain"/>
    <property type="match status" value="1"/>
</dbReference>
<gene>
    <name evidence="3" type="ORF">EKO04_009383</name>
</gene>
<dbReference type="PANTHER" id="PTHR43595:SF2">
    <property type="entry name" value="SMALL RIBOSOMAL SUBUNIT PROTEIN MS42"/>
    <property type="match status" value="1"/>
</dbReference>
<dbReference type="InterPro" id="IPR036314">
    <property type="entry name" value="SOD_C_sf"/>
</dbReference>
<comment type="caution">
    <text evidence="3">The sequence shown here is derived from an EMBL/GenBank/DDBJ whole genome shotgun (WGS) entry which is preliminary data.</text>
</comment>
<proteinExistence type="predicted"/>
<dbReference type="GO" id="GO:0004784">
    <property type="term" value="F:superoxide dismutase activity"/>
    <property type="evidence" value="ECO:0007669"/>
    <property type="project" value="InterPro"/>
</dbReference>
<dbReference type="Gene3D" id="3.55.40.20">
    <property type="entry name" value="Iron/manganese superoxide dismutase, C-terminal domain"/>
    <property type="match status" value="1"/>
</dbReference>
<dbReference type="PANTHER" id="PTHR43595">
    <property type="entry name" value="37S RIBOSOMAL PROTEIN S26, MITOCHONDRIAL"/>
    <property type="match status" value="1"/>
</dbReference>
<evidence type="ECO:0000256" key="1">
    <source>
        <dbReference type="ARBA" id="ARBA00037226"/>
    </source>
</evidence>
<feature type="domain" description="Manganese/iron superoxide dismutase C-terminal" evidence="2">
    <location>
        <begin position="136"/>
        <end position="195"/>
    </location>
</feature>
<dbReference type="Pfam" id="PF02777">
    <property type="entry name" value="Sod_Fe_C"/>
    <property type="match status" value="2"/>
</dbReference>